<gene>
    <name evidence="1" type="ORF">Pint_25576</name>
</gene>
<keyword evidence="2" id="KW-1185">Reference proteome</keyword>
<accession>A0ACC0YFV4</accession>
<proteinExistence type="predicted"/>
<dbReference type="Proteomes" id="UP001163603">
    <property type="component" value="Chromosome 7"/>
</dbReference>
<evidence type="ECO:0000313" key="2">
    <source>
        <dbReference type="Proteomes" id="UP001163603"/>
    </source>
</evidence>
<name>A0ACC0YFV4_9ROSI</name>
<dbReference type="EMBL" id="CM047742">
    <property type="protein sequence ID" value="KAJ0035125.1"/>
    <property type="molecule type" value="Genomic_DNA"/>
</dbReference>
<reference evidence="2" key="1">
    <citation type="journal article" date="2023" name="G3 (Bethesda)">
        <title>Genome assembly and association tests identify interacting loci associated with vigor, precocity, and sex in interspecific pistachio rootstocks.</title>
        <authorList>
            <person name="Palmer W."/>
            <person name="Jacygrad E."/>
            <person name="Sagayaradj S."/>
            <person name="Cavanaugh K."/>
            <person name="Han R."/>
            <person name="Bertier L."/>
            <person name="Beede B."/>
            <person name="Kafkas S."/>
            <person name="Golino D."/>
            <person name="Preece J."/>
            <person name="Michelmore R."/>
        </authorList>
    </citation>
    <scope>NUCLEOTIDE SEQUENCE [LARGE SCALE GENOMIC DNA]</scope>
</reference>
<protein>
    <submittedName>
        <fullName evidence="1">Uncharacterized protein</fullName>
    </submittedName>
</protein>
<comment type="caution">
    <text evidence="1">The sequence shown here is derived from an EMBL/GenBank/DDBJ whole genome shotgun (WGS) entry which is preliminary data.</text>
</comment>
<evidence type="ECO:0000313" key="1">
    <source>
        <dbReference type="EMBL" id="KAJ0035125.1"/>
    </source>
</evidence>
<organism evidence="1 2">
    <name type="scientific">Pistacia integerrima</name>
    <dbReference type="NCBI Taxonomy" id="434235"/>
    <lineage>
        <taxon>Eukaryota</taxon>
        <taxon>Viridiplantae</taxon>
        <taxon>Streptophyta</taxon>
        <taxon>Embryophyta</taxon>
        <taxon>Tracheophyta</taxon>
        <taxon>Spermatophyta</taxon>
        <taxon>Magnoliopsida</taxon>
        <taxon>eudicotyledons</taxon>
        <taxon>Gunneridae</taxon>
        <taxon>Pentapetalae</taxon>
        <taxon>rosids</taxon>
        <taxon>malvids</taxon>
        <taxon>Sapindales</taxon>
        <taxon>Anacardiaceae</taxon>
        <taxon>Pistacia</taxon>
    </lineage>
</organism>
<sequence>MHSCNGPKFVFQLNFSLKLGCSTAKSPGSWTSQEANARLKCVFSLVMEKLNSKGCGVPEEYETFSCVTIYRLGHLLPDARWFEQEETMGDLEDALLSYDDEMEVREVCSGYKDANTT</sequence>